<evidence type="ECO:0000313" key="2">
    <source>
        <dbReference type="EMBL" id="KAJ8372803.1"/>
    </source>
</evidence>
<feature type="compositionally biased region" description="Basic and acidic residues" evidence="1">
    <location>
        <begin position="113"/>
        <end position="123"/>
    </location>
</feature>
<gene>
    <name evidence="2" type="ORF">AAFF_G00276980</name>
</gene>
<organism evidence="2 3">
    <name type="scientific">Aldrovandia affinis</name>
    <dbReference type="NCBI Taxonomy" id="143900"/>
    <lineage>
        <taxon>Eukaryota</taxon>
        <taxon>Metazoa</taxon>
        <taxon>Chordata</taxon>
        <taxon>Craniata</taxon>
        <taxon>Vertebrata</taxon>
        <taxon>Euteleostomi</taxon>
        <taxon>Actinopterygii</taxon>
        <taxon>Neopterygii</taxon>
        <taxon>Teleostei</taxon>
        <taxon>Notacanthiformes</taxon>
        <taxon>Halosauridae</taxon>
        <taxon>Aldrovandia</taxon>
    </lineage>
</organism>
<comment type="caution">
    <text evidence="2">The sequence shown here is derived from an EMBL/GenBank/DDBJ whole genome shotgun (WGS) entry which is preliminary data.</text>
</comment>
<dbReference type="AlphaFoldDB" id="A0AAD7RAI0"/>
<dbReference type="Proteomes" id="UP001221898">
    <property type="component" value="Unassembled WGS sequence"/>
</dbReference>
<evidence type="ECO:0000313" key="3">
    <source>
        <dbReference type="Proteomes" id="UP001221898"/>
    </source>
</evidence>
<proteinExistence type="predicted"/>
<protein>
    <submittedName>
        <fullName evidence="2">Uncharacterized protein</fullName>
    </submittedName>
</protein>
<feature type="region of interest" description="Disordered" evidence="1">
    <location>
        <begin position="111"/>
        <end position="133"/>
    </location>
</feature>
<dbReference type="EMBL" id="JAINUG010000386">
    <property type="protein sequence ID" value="KAJ8372803.1"/>
    <property type="molecule type" value="Genomic_DNA"/>
</dbReference>
<evidence type="ECO:0000256" key="1">
    <source>
        <dbReference type="SAM" id="MobiDB-lite"/>
    </source>
</evidence>
<accession>A0AAD7RAI0</accession>
<keyword evidence="3" id="KW-1185">Reference proteome</keyword>
<reference evidence="2" key="1">
    <citation type="journal article" date="2023" name="Science">
        <title>Genome structures resolve the early diversification of teleost fishes.</title>
        <authorList>
            <person name="Parey E."/>
            <person name="Louis A."/>
            <person name="Montfort J."/>
            <person name="Bouchez O."/>
            <person name="Roques C."/>
            <person name="Iampietro C."/>
            <person name="Lluch J."/>
            <person name="Castinel A."/>
            <person name="Donnadieu C."/>
            <person name="Desvignes T."/>
            <person name="Floi Bucao C."/>
            <person name="Jouanno E."/>
            <person name="Wen M."/>
            <person name="Mejri S."/>
            <person name="Dirks R."/>
            <person name="Jansen H."/>
            <person name="Henkel C."/>
            <person name="Chen W.J."/>
            <person name="Zahm M."/>
            <person name="Cabau C."/>
            <person name="Klopp C."/>
            <person name="Thompson A.W."/>
            <person name="Robinson-Rechavi M."/>
            <person name="Braasch I."/>
            <person name="Lecointre G."/>
            <person name="Bobe J."/>
            <person name="Postlethwait J.H."/>
            <person name="Berthelot C."/>
            <person name="Roest Crollius H."/>
            <person name="Guiguen Y."/>
        </authorList>
    </citation>
    <scope>NUCLEOTIDE SEQUENCE</scope>
    <source>
        <strain evidence="2">NC1722</strain>
    </source>
</reference>
<sequence>MVTYTVKCMHCWDSDSEDLNIKRRVFHKVEGLRRLREEELILVREMKQHWEYITNQLVLREVASRGVVLVWQDDGCKGLQCLVQRQLAELRSFQHGVKQKYLSILTSADFSEPDNKEELHDSSEAEISSDEEE</sequence>
<name>A0AAD7RAI0_9TELE</name>